<name>A0AAN9YZD8_9ORTH</name>
<keyword evidence="9" id="KW-0712">Selenocysteine</keyword>
<dbReference type="GO" id="GO:0004362">
    <property type="term" value="F:glutathione-disulfide reductase (NADPH) activity"/>
    <property type="evidence" value="ECO:0007669"/>
    <property type="project" value="TreeGrafter"/>
</dbReference>
<keyword evidence="11 16" id="KW-0560">Oxidoreductase</keyword>
<evidence type="ECO:0000256" key="16">
    <source>
        <dbReference type="RuleBase" id="RU003691"/>
    </source>
</evidence>
<keyword evidence="13 16" id="KW-0676">Redox-active center</keyword>
<dbReference type="GO" id="GO:0050660">
    <property type="term" value="F:flavin adenine dinucleotide binding"/>
    <property type="evidence" value="ECO:0007669"/>
    <property type="project" value="InterPro"/>
</dbReference>
<dbReference type="SUPFAM" id="SSF55424">
    <property type="entry name" value="FAD/NAD-linked reductases, dimerisation (C-terminal) domain"/>
    <property type="match status" value="1"/>
</dbReference>
<dbReference type="InterPro" id="IPR002109">
    <property type="entry name" value="Glutaredoxin"/>
</dbReference>
<dbReference type="Gene3D" id="3.50.50.60">
    <property type="entry name" value="FAD/NAD(P)-binding domain"/>
    <property type="match status" value="2"/>
</dbReference>
<keyword evidence="6 16" id="KW-0285">Flavoprotein</keyword>
<comment type="catalytic activity">
    <reaction evidence="14">
        <text>[thioredoxin]-dithiol + NADP(+) = [thioredoxin]-disulfide + NADPH + H(+)</text>
        <dbReference type="Rhea" id="RHEA:20345"/>
        <dbReference type="Rhea" id="RHEA-COMP:10698"/>
        <dbReference type="Rhea" id="RHEA-COMP:10700"/>
        <dbReference type="ChEBI" id="CHEBI:15378"/>
        <dbReference type="ChEBI" id="CHEBI:29950"/>
        <dbReference type="ChEBI" id="CHEBI:50058"/>
        <dbReference type="ChEBI" id="CHEBI:57783"/>
        <dbReference type="ChEBI" id="CHEBI:58349"/>
        <dbReference type="EC" id="1.8.1.9"/>
    </reaction>
</comment>
<dbReference type="PROSITE" id="PS51354">
    <property type="entry name" value="GLUTAREDOXIN_2"/>
    <property type="match status" value="1"/>
</dbReference>
<comment type="caution">
    <text evidence="20">The sequence shown here is derived from an EMBL/GenBank/DDBJ whole genome shotgun (WGS) entry which is preliminary data.</text>
</comment>
<dbReference type="InterPro" id="IPR036188">
    <property type="entry name" value="FAD/NAD-bd_sf"/>
</dbReference>
<dbReference type="NCBIfam" id="TIGR01438">
    <property type="entry name" value="TGR"/>
    <property type="match status" value="1"/>
</dbReference>
<dbReference type="Gene3D" id="3.40.30.10">
    <property type="entry name" value="Glutaredoxin"/>
    <property type="match status" value="1"/>
</dbReference>
<dbReference type="InterPro" id="IPR036249">
    <property type="entry name" value="Thioredoxin-like_sf"/>
</dbReference>
<dbReference type="SUPFAM" id="SSF51905">
    <property type="entry name" value="FAD/NAD(P)-binding domain"/>
    <property type="match status" value="1"/>
</dbReference>
<dbReference type="PANTHER" id="PTHR42737:SF8">
    <property type="entry name" value="THIOREDOXIN-DISULFIDE REDUCTASE"/>
    <property type="match status" value="1"/>
</dbReference>
<evidence type="ECO:0000256" key="1">
    <source>
        <dbReference type="ARBA" id="ARBA00001974"/>
    </source>
</evidence>
<accession>A0AAN9YZD8</accession>
<dbReference type="GO" id="GO:0045454">
    <property type="term" value="P:cell redox homeostasis"/>
    <property type="evidence" value="ECO:0007669"/>
    <property type="project" value="InterPro"/>
</dbReference>
<dbReference type="InterPro" id="IPR012999">
    <property type="entry name" value="Pyr_OxRdtase_I_AS"/>
</dbReference>
<evidence type="ECO:0000256" key="14">
    <source>
        <dbReference type="ARBA" id="ARBA00048132"/>
    </source>
</evidence>
<dbReference type="PRINTS" id="PR00368">
    <property type="entry name" value="FADPNR"/>
</dbReference>
<dbReference type="InterPro" id="IPR011767">
    <property type="entry name" value="GLR_AS"/>
</dbReference>
<dbReference type="Proteomes" id="UP001378592">
    <property type="component" value="Unassembled WGS sequence"/>
</dbReference>
<sequence length="599" mass="65475">MTSADKRAFVDQIVADNRVVIFSKSYCPFCHRVKDLFKSLNVEYNALELDLMGEEGNAIQAALIEKTNQKTVPNVFINANHVGGCDSTLQAHADGKLFDLLQNTAREYDYDLLIIGGGSGGLAASKEAALLGKKVAVCDFVKPSPQGTTWGLGGTCVNVGCIPKKLMHRAALTGHTLQDGTYFGWMLPDEVHHNWEKMVEEVQNYVKSLNFGYRKVLREKSVTYLNAYAQFVDSDPHKVVLSDKKNVKKEITAQNIIIAVGGRPRYPQIPGAVEYGITSDDLFSLPYRPGKTLIVGASYIALECAGFLAGFGIEVTVMVRSIFLRGFDQQMAEMIGEHMEKHGVQFIKGCVPLQIERIEEPSSPNAPGLLRVTAKMNNGEQITTEFNTVLFAVGRDACTGDLGLDKVGVEVNKSNGKIIANESEQTSVRNIFAIGDVLDGKLELTPVAIQAGRLLAQRLYGQQTVLTDYTNVPTTVFTPLEYGCVGLSEEDAKNKYGEDDIEVYHSYFQPLEYVLSNRDPNVCYAKLICVKSDGERVVGFHVLSPDAGEITQGFAIGLKLAAKKADFDNLIGIHPTCAEIFTTLKISKASGLSVEKTGC</sequence>
<reference evidence="20 21" key="1">
    <citation type="submission" date="2024-03" db="EMBL/GenBank/DDBJ databases">
        <title>The genome assembly and annotation of the cricket Gryllus longicercus Weissman &amp; Gray.</title>
        <authorList>
            <person name="Szrajer S."/>
            <person name="Gray D."/>
            <person name="Ylla G."/>
        </authorList>
    </citation>
    <scope>NUCLEOTIDE SEQUENCE [LARGE SCALE GENOMIC DNA]</scope>
    <source>
        <strain evidence="20">DAG 2021-001</strain>
        <tissue evidence="20">Whole body minus gut</tissue>
    </source>
</reference>
<dbReference type="FunFam" id="3.30.390.30:FF:000004">
    <property type="entry name" value="Thioredoxin reductase 1, cytoplasmic"/>
    <property type="match status" value="1"/>
</dbReference>
<evidence type="ECO:0000256" key="10">
    <source>
        <dbReference type="ARBA" id="ARBA00022982"/>
    </source>
</evidence>
<dbReference type="InterPro" id="IPR004099">
    <property type="entry name" value="Pyr_nucl-diS_OxRdtase_dimer"/>
</dbReference>
<feature type="domain" description="FAD/NAD(P)-binding" evidence="19">
    <location>
        <begin position="110"/>
        <end position="452"/>
    </location>
</feature>
<dbReference type="GO" id="GO:0005739">
    <property type="term" value="C:mitochondrion"/>
    <property type="evidence" value="ECO:0007669"/>
    <property type="project" value="TreeGrafter"/>
</dbReference>
<keyword evidence="12" id="KW-1015">Disulfide bond</keyword>
<evidence type="ECO:0000256" key="12">
    <source>
        <dbReference type="ARBA" id="ARBA00023157"/>
    </source>
</evidence>
<evidence type="ECO:0000256" key="4">
    <source>
        <dbReference type="ARBA" id="ARBA00012610"/>
    </source>
</evidence>
<dbReference type="InterPro" id="IPR046952">
    <property type="entry name" value="GSHR/TRXR-like"/>
</dbReference>
<keyword evidence="7 16" id="KW-0274">FAD</keyword>
<keyword evidence="21" id="KW-1185">Reference proteome</keyword>
<evidence type="ECO:0000313" key="21">
    <source>
        <dbReference type="Proteomes" id="UP001378592"/>
    </source>
</evidence>
<dbReference type="GO" id="GO:0004791">
    <property type="term" value="F:thioredoxin-disulfide reductase (NADPH) activity"/>
    <property type="evidence" value="ECO:0007669"/>
    <property type="project" value="UniProtKB-EC"/>
</dbReference>
<dbReference type="Pfam" id="PF07992">
    <property type="entry name" value="Pyr_redox_2"/>
    <property type="match status" value="1"/>
</dbReference>
<dbReference type="GO" id="GO:0006749">
    <property type="term" value="P:glutathione metabolic process"/>
    <property type="evidence" value="ECO:0007669"/>
    <property type="project" value="TreeGrafter"/>
</dbReference>
<dbReference type="NCBIfam" id="TIGR02180">
    <property type="entry name" value="GRX_euk"/>
    <property type="match status" value="1"/>
</dbReference>
<dbReference type="InterPro" id="IPR006338">
    <property type="entry name" value="Thioredoxin/glutathione_Rdtase"/>
</dbReference>
<comment type="function">
    <text evidence="15">Thioredoxin system is a major player in glutathione metabolism, due to the demonstrated absence of a glutathione reductase. Functionally interacts with the Sod/Cat reactive oxidation species (ROS) defense system and thereby has a role in preadult development and life span. Lack of a glutathione reductase suggests antioxidant defense in Drosophila, and probably in related insects, differs fundamentally from that in other organisms.</text>
</comment>
<dbReference type="GO" id="GO:0034599">
    <property type="term" value="P:cellular response to oxidative stress"/>
    <property type="evidence" value="ECO:0007669"/>
    <property type="project" value="TreeGrafter"/>
</dbReference>
<feature type="domain" description="Pyridine nucleotide-disulphide oxidoreductase dimerisation" evidence="18">
    <location>
        <begin position="472"/>
        <end position="583"/>
    </location>
</feature>
<dbReference type="PROSITE" id="PS00076">
    <property type="entry name" value="PYRIDINE_REDOX_1"/>
    <property type="match status" value="1"/>
</dbReference>
<evidence type="ECO:0000256" key="2">
    <source>
        <dbReference type="ARBA" id="ARBA00002549"/>
    </source>
</evidence>
<evidence type="ECO:0000256" key="3">
    <source>
        <dbReference type="ARBA" id="ARBA00007532"/>
    </source>
</evidence>
<gene>
    <name evidence="20" type="ORF">R5R35_013852</name>
</gene>
<evidence type="ECO:0000313" key="20">
    <source>
        <dbReference type="EMBL" id="KAK7792460.1"/>
    </source>
</evidence>
<keyword evidence="5" id="KW-0813">Transport</keyword>
<dbReference type="GO" id="GO:0005829">
    <property type="term" value="C:cytosol"/>
    <property type="evidence" value="ECO:0007669"/>
    <property type="project" value="TreeGrafter"/>
</dbReference>
<evidence type="ECO:0000259" key="19">
    <source>
        <dbReference type="Pfam" id="PF07992"/>
    </source>
</evidence>
<dbReference type="EMBL" id="JAZDUA010000446">
    <property type="protein sequence ID" value="KAK7792460.1"/>
    <property type="molecule type" value="Genomic_DNA"/>
</dbReference>
<comment type="function">
    <text evidence="2">Has a glutathione-disulfide oxidoreductase activity in the presence of NADPH and glutathione reductase. Reduces low molecular weight disulfides and proteins.</text>
</comment>
<keyword evidence="10" id="KW-0249">Electron transport</keyword>
<evidence type="ECO:0000259" key="18">
    <source>
        <dbReference type="Pfam" id="PF02852"/>
    </source>
</evidence>
<feature type="domain" description="Glutaredoxin" evidence="17">
    <location>
        <begin position="19"/>
        <end position="82"/>
    </location>
</feature>
<evidence type="ECO:0000256" key="8">
    <source>
        <dbReference type="ARBA" id="ARBA00022857"/>
    </source>
</evidence>
<keyword evidence="8" id="KW-0521">NADP</keyword>
<evidence type="ECO:0000256" key="5">
    <source>
        <dbReference type="ARBA" id="ARBA00022448"/>
    </source>
</evidence>
<evidence type="ECO:0000256" key="9">
    <source>
        <dbReference type="ARBA" id="ARBA00022933"/>
    </source>
</evidence>
<proteinExistence type="inferred from homology"/>
<evidence type="ECO:0000256" key="15">
    <source>
        <dbReference type="ARBA" id="ARBA00054062"/>
    </source>
</evidence>
<evidence type="ECO:0000259" key="17">
    <source>
        <dbReference type="Pfam" id="PF00462"/>
    </source>
</evidence>
<dbReference type="InterPro" id="IPR011899">
    <property type="entry name" value="Glutaredoxin_euk/vir"/>
</dbReference>
<dbReference type="FunFam" id="3.40.30.10:FF:000093">
    <property type="entry name" value="Glutaredoxin 2"/>
    <property type="match status" value="1"/>
</dbReference>
<comment type="similarity">
    <text evidence="3 16">Belongs to the class-I pyridine nucleotide-disulfide oxidoreductase family.</text>
</comment>
<dbReference type="PRINTS" id="PR00411">
    <property type="entry name" value="PNDRDTASEI"/>
</dbReference>
<dbReference type="FunFam" id="3.50.50.60:FF:000190">
    <property type="entry name" value="Thioredoxin reductase"/>
    <property type="match status" value="1"/>
</dbReference>
<dbReference type="InterPro" id="IPR016156">
    <property type="entry name" value="FAD/NAD-linked_Rdtase_dimer_sf"/>
</dbReference>
<dbReference type="Pfam" id="PF00462">
    <property type="entry name" value="Glutaredoxin"/>
    <property type="match status" value="1"/>
</dbReference>
<dbReference type="SUPFAM" id="SSF52833">
    <property type="entry name" value="Thioredoxin-like"/>
    <property type="match status" value="1"/>
</dbReference>
<dbReference type="AlphaFoldDB" id="A0AAN9YZD8"/>
<dbReference type="Pfam" id="PF02852">
    <property type="entry name" value="Pyr_redox_dim"/>
    <property type="match status" value="1"/>
</dbReference>
<dbReference type="Gene3D" id="3.30.390.30">
    <property type="match status" value="1"/>
</dbReference>
<dbReference type="EC" id="1.8.1.9" evidence="4"/>
<evidence type="ECO:0000256" key="11">
    <source>
        <dbReference type="ARBA" id="ARBA00023002"/>
    </source>
</evidence>
<organism evidence="20 21">
    <name type="scientific">Gryllus longicercus</name>
    <dbReference type="NCBI Taxonomy" id="2509291"/>
    <lineage>
        <taxon>Eukaryota</taxon>
        <taxon>Metazoa</taxon>
        <taxon>Ecdysozoa</taxon>
        <taxon>Arthropoda</taxon>
        <taxon>Hexapoda</taxon>
        <taxon>Insecta</taxon>
        <taxon>Pterygota</taxon>
        <taxon>Neoptera</taxon>
        <taxon>Polyneoptera</taxon>
        <taxon>Orthoptera</taxon>
        <taxon>Ensifera</taxon>
        <taxon>Gryllidea</taxon>
        <taxon>Grylloidea</taxon>
        <taxon>Gryllidae</taxon>
        <taxon>Gryllinae</taxon>
        <taxon>Gryllus</taxon>
    </lineage>
</organism>
<evidence type="ECO:0000256" key="13">
    <source>
        <dbReference type="ARBA" id="ARBA00023284"/>
    </source>
</evidence>
<evidence type="ECO:0000256" key="7">
    <source>
        <dbReference type="ARBA" id="ARBA00022827"/>
    </source>
</evidence>
<comment type="cofactor">
    <cofactor evidence="1">
        <name>FAD</name>
        <dbReference type="ChEBI" id="CHEBI:57692"/>
    </cofactor>
</comment>
<protein>
    <recommendedName>
        <fullName evidence="4">thioredoxin-disulfide reductase (NADPH)</fullName>
        <ecNumber evidence="4">1.8.1.9</ecNumber>
    </recommendedName>
</protein>
<dbReference type="PANTHER" id="PTHR42737">
    <property type="entry name" value="GLUTATHIONE REDUCTASE"/>
    <property type="match status" value="1"/>
</dbReference>
<dbReference type="InterPro" id="IPR023753">
    <property type="entry name" value="FAD/NAD-binding_dom"/>
</dbReference>
<evidence type="ECO:0000256" key="6">
    <source>
        <dbReference type="ARBA" id="ARBA00022630"/>
    </source>
</evidence>
<dbReference type="CDD" id="cd03419">
    <property type="entry name" value="GRX_GRXh_1_2_like"/>
    <property type="match status" value="1"/>
</dbReference>
<dbReference type="PROSITE" id="PS00195">
    <property type="entry name" value="GLUTAREDOXIN_1"/>
    <property type="match status" value="1"/>
</dbReference>